<protein>
    <recommendedName>
        <fullName evidence="4 12">Ribosomal RNA small subunit methyltransferase E</fullName>
        <ecNumber evidence="3 12">2.1.1.193</ecNumber>
    </recommendedName>
</protein>
<keyword evidence="6 12" id="KW-0698">rRNA processing</keyword>
<dbReference type="NCBIfam" id="TIGR00046">
    <property type="entry name" value="RsmE family RNA methyltransferase"/>
    <property type="match status" value="1"/>
</dbReference>
<dbReference type="OrthoDB" id="9815641at2"/>
<sequence>MLPRIFHTGDISVGQTLELATTASHHATRVLRTRVGDSVTLFNGKGGEFLARIVSAKKLVTTVTVDEFITTERESTLTIDLAQALCVNEKMDLIIQKSVELGVSSIQPIITTRSIVRLSDERAKKRLEHWQRVIISACEQCGRNYVPTISPLLSLVKWIDTKTTTASDHLGFALSVTGNTTLKDLPIPRSTPRLTLVVGPEGGFTTDEAAILERAGFLSLRLGNRILRTETAAMAAIAALQMQWGDF</sequence>
<proteinExistence type="inferred from homology"/>
<gene>
    <name evidence="15" type="ORF">SAMN05216325_1035</name>
</gene>
<dbReference type="PIRSF" id="PIRSF015601">
    <property type="entry name" value="MTase_slr0722"/>
    <property type="match status" value="1"/>
</dbReference>
<dbReference type="STRING" id="917.SAMN05216326_1264"/>
<dbReference type="GO" id="GO:0005737">
    <property type="term" value="C:cytoplasm"/>
    <property type="evidence" value="ECO:0007669"/>
    <property type="project" value="UniProtKB-SubCell"/>
</dbReference>
<dbReference type="CDD" id="cd18084">
    <property type="entry name" value="RsmE-like"/>
    <property type="match status" value="1"/>
</dbReference>
<dbReference type="Pfam" id="PF04452">
    <property type="entry name" value="Methyltrans_RNA"/>
    <property type="match status" value="1"/>
</dbReference>
<dbReference type="GO" id="GO:0070475">
    <property type="term" value="P:rRNA base methylation"/>
    <property type="evidence" value="ECO:0007669"/>
    <property type="project" value="TreeGrafter"/>
</dbReference>
<name>A0A1H8BP07_9PROT</name>
<evidence type="ECO:0000256" key="10">
    <source>
        <dbReference type="ARBA" id="ARBA00025699"/>
    </source>
</evidence>
<evidence type="ECO:0000256" key="4">
    <source>
        <dbReference type="ARBA" id="ARBA00013673"/>
    </source>
</evidence>
<comment type="catalytic activity">
    <reaction evidence="11 12">
        <text>uridine(1498) in 16S rRNA + S-adenosyl-L-methionine = N(3)-methyluridine(1498) in 16S rRNA + S-adenosyl-L-homocysteine + H(+)</text>
        <dbReference type="Rhea" id="RHEA:42920"/>
        <dbReference type="Rhea" id="RHEA-COMP:10283"/>
        <dbReference type="Rhea" id="RHEA-COMP:10284"/>
        <dbReference type="ChEBI" id="CHEBI:15378"/>
        <dbReference type="ChEBI" id="CHEBI:57856"/>
        <dbReference type="ChEBI" id="CHEBI:59789"/>
        <dbReference type="ChEBI" id="CHEBI:65315"/>
        <dbReference type="ChEBI" id="CHEBI:74502"/>
        <dbReference type="EC" id="2.1.1.193"/>
    </reaction>
</comment>
<dbReference type="InterPro" id="IPR046886">
    <property type="entry name" value="RsmE_MTase_dom"/>
</dbReference>
<dbReference type="SUPFAM" id="SSF75217">
    <property type="entry name" value="alpha/beta knot"/>
    <property type="match status" value="1"/>
</dbReference>
<dbReference type="EMBL" id="FOCP01000003">
    <property type="protein sequence ID" value="SEM83864.1"/>
    <property type="molecule type" value="Genomic_DNA"/>
</dbReference>
<dbReference type="PANTHER" id="PTHR30027">
    <property type="entry name" value="RIBOSOMAL RNA SMALL SUBUNIT METHYLTRANSFERASE E"/>
    <property type="match status" value="1"/>
</dbReference>
<evidence type="ECO:0000256" key="8">
    <source>
        <dbReference type="ARBA" id="ARBA00022679"/>
    </source>
</evidence>
<evidence type="ECO:0000256" key="3">
    <source>
        <dbReference type="ARBA" id="ARBA00012328"/>
    </source>
</evidence>
<keyword evidence="5 12" id="KW-0963">Cytoplasm</keyword>
<dbReference type="Gene3D" id="2.40.240.20">
    <property type="entry name" value="Hypothetical PUA domain-like, domain 1"/>
    <property type="match status" value="1"/>
</dbReference>
<dbReference type="GO" id="GO:0070042">
    <property type="term" value="F:rRNA (uridine-N3-)-methyltransferase activity"/>
    <property type="evidence" value="ECO:0007669"/>
    <property type="project" value="TreeGrafter"/>
</dbReference>
<evidence type="ECO:0000256" key="11">
    <source>
        <dbReference type="ARBA" id="ARBA00047944"/>
    </source>
</evidence>
<dbReference type="PANTHER" id="PTHR30027:SF3">
    <property type="entry name" value="16S RRNA (URACIL(1498)-N(3))-METHYLTRANSFERASE"/>
    <property type="match status" value="1"/>
</dbReference>
<dbReference type="NCBIfam" id="NF008692">
    <property type="entry name" value="PRK11713.1-5"/>
    <property type="match status" value="1"/>
</dbReference>
<evidence type="ECO:0000256" key="2">
    <source>
        <dbReference type="ARBA" id="ARBA00005528"/>
    </source>
</evidence>
<comment type="subcellular location">
    <subcellularLocation>
        <location evidence="1 12">Cytoplasm</location>
    </subcellularLocation>
</comment>
<evidence type="ECO:0000256" key="1">
    <source>
        <dbReference type="ARBA" id="ARBA00004496"/>
    </source>
</evidence>
<evidence type="ECO:0000259" key="14">
    <source>
        <dbReference type="Pfam" id="PF20260"/>
    </source>
</evidence>
<reference evidence="15 16" key="1">
    <citation type="submission" date="2016-10" db="EMBL/GenBank/DDBJ databases">
        <authorList>
            <person name="de Groot N.N."/>
        </authorList>
    </citation>
    <scope>NUCLEOTIDE SEQUENCE [LARGE SCALE GENOMIC DNA]</scope>
    <source>
        <strain evidence="15 16">Nm22</strain>
    </source>
</reference>
<dbReference type="InterPro" id="IPR006700">
    <property type="entry name" value="RsmE"/>
</dbReference>
<feature type="domain" description="Ribosomal RNA small subunit methyltransferase E methyltransferase" evidence="13">
    <location>
        <begin position="74"/>
        <end position="241"/>
    </location>
</feature>
<dbReference type="Pfam" id="PF20260">
    <property type="entry name" value="PUA_4"/>
    <property type="match status" value="1"/>
</dbReference>
<dbReference type="InterPro" id="IPR029028">
    <property type="entry name" value="Alpha/beta_knot_MTases"/>
</dbReference>
<evidence type="ECO:0000256" key="5">
    <source>
        <dbReference type="ARBA" id="ARBA00022490"/>
    </source>
</evidence>
<feature type="domain" description="Ribosomal RNA small subunit methyltransferase E PUA-like" evidence="14">
    <location>
        <begin position="23"/>
        <end position="58"/>
    </location>
</feature>
<comment type="function">
    <text evidence="10 12">Specifically methylates the N3 position of the uracil ring of uridine 1498 (m3U1498) in 16S rRNA. Acts on the fully assembled 30S ribosomal subunit.</text>
</comment>
<dbReference type="InterPro" id="IPR015947">
    <property type="entry name" value="PUA-like_sf"/>
</dbReference>
<evidence type="ECO:0000256" key="7">
    <source>
        <dbReference type="ARBA" id="ARBA00022603"/>
    </source>
</evidence>
<dbReference type="SUPFAM" id="SSF88697">
    <property type="entry name" value="PUA domain-like"/>
    <property type="match status" value="1"/>
</dbReference>
<keyword evidence="9 12" id="KW-0949">S-adenosyl-L-methionine</keyword>
<dbReference type="AlphaFoldDB" id="A0A1H8BP07"/>
<accession>A0A1H8BP07</accession>
<dbReference type="RefSeq" id="WP_090627710.1">
    <property type="nucleotide sequence ID" value="NZ_FOCP01000003.1"/>
</dbReference>
<dbReference type="InterPro" id="IPR029026">
    <property type="entry name" value="tRNA_m1G_MTases_N"/>
</dbReference>
<dbReference type="InterPro" id="IPR046887">
    <property type="entry name" value="RsmE_PUA-like"/>
</dbReference>
<evidence type="ECO:0000313" key="15">
    <source>
        <dbReference type="EMBL" id="SEM83864.1"/>
    </source>
</evidence>
<keyword evidence="8 12" id="KW-0808">Transferase</keyword>
<evidence type="ECO:0000313" key="16">
    <source>
        <dbReference type="Proteomes" id="UP000199459"/>
    </source>
</evidence>
<evidence type="ECO:0000256" key="12">
    <source>
        <dbReference type="PIRNR" id="PIRNR015601"/>
    </source>
</evidence>
<dbReference type="Gene3D" id="3.40.1280.10">
    <property type="match status" value="1"/>
</dbReference>
<dbReference type="Proteomes" id="UP000199459">
    <property type="component" value="Unassembled WGS sequence"/>
</dbReference>
<evidence type="ECO:0000256" key="9">
    <source>
        <dbReference type="ARBA" id="ARBA00022691"/>
    </source>
</evidence>
<evidence type="ECO:0000256" key="6">
    <source>
        <dbReference type="ARBA" id="ARBA00022552"/>
    </source>
</evidence>
<comment type="similarity">
    <text evidence="2 12">Belongs to the RNA methyltransferase RsmE family.</text>
</comment>
<keyword evidence="7 12" id="KW-0489">Methyltransferase</keyword>
<organism evidence="15 16">
    <name type="scientific">Nitrosomonas marina</name>
    <dbReference type="NCBI Taxonomy" id="917"/>
    <lineage>
        <taxon>Bacteria</taxon>
        <taxon>Pseudomonadati</taxon>
        <taxon>Pseudomonadota</taxon>
        <taxon>Betaproteobacteria</taxon>
        <taxon>Nitrosomonadales</taxon>
        <taxon>Nitrosomonadaceae</taxon>
        <taxon>Nitrosomonas</taxon>
    </lineage>
</organism>
<dbReference type="EC" id="2.1.1.193" evidence="3 12"/>
<evidence type="ECO:0000259" key="13">
    <source>
        <dbReference type="Pfam" id="PF04452"/>
    </source>
</evidence>